<dbReference type="Gene3D" id="3.30.160.60">
    <property type="entry name" value="Classic Zinc Finger"/>
    <property type="match status" value="1"/>
</dbReference>
<evidence type="ECO:0000313" key="5">
    <source>
        <dbReference type="Proteomes" id="UP001201812"/>
    </source>
</evidence>
<protein>
    <recommendedName>
        <fullName evidence="3">C2H2-type domain-containing protein</fullName>
    </recommendedName>
</protein>
<proteinExistence type="predicted"/>
<feature type="compositionally biased region" description="Polar residues" evidence="2">
    <location>
        <begin position="281"/>
        <end position="298"/>
    </location>
</feature>
<keyword evidence="1" id="KW-0863">Zinc-finger</keyword>
<feature type="region of interest" description="Disordered" evidence="2">
    <location>
        <begin position="281"/>
        <end position="305"/>
    </location>
</feature>
<dbReference type="PROSITE" id="PS00028">
    <property type="entry name" value="ZINC_FINGER_C2H2_1"/>
    <property type="match status" value="1"/>
</dbReference>
<accession>A0AAD4R294</accession>
<organism evidence="4 5">
    <name type="scientific">Ditylenchus destructor</name>
    <dbReference type="NCBI Taxonomy" id="166010"/>
    <lineage>
        <taxon>Eukaryota</taxon>
        <taxon>Metazoa</taxon>
        <taxon>Ecdysozoa</taxon>
        <taxon>Nematoda</taxon>
        <taxon>Chromadorea</taxon>
        <taxon>Rhabditida</taxon>
        <taxon>Tylenchina</taxon>
        <taxon>Tylenchomorpha</taxon>
        <taxon>Sphaerularioidea</taxon>
        <taxon>Anguinidae</taxon>
        <taxon>Anguininae</taxon>
        <taxon>Ditylenchus</taxon>
    </lineage>
</organism>
<keyword evidence="1" id="KW-0479">Metal-binding</keyword>
<sequence length="344" mass="38522">MFRCNQCTKAFEDHSAIRRHLSIKHFTYSPYLCKICKKTNQFHLTATEEDMNKHFETVHPGTKPSIILSRDKIIEDQIKAAIDECQLPASQSISRDFKNDLHQDCYAPSAQSSFIATATELGPISSHVTQEQTNVETTENVAITTENAADDVIEIVFESVPQKVKDEVTTPRDISRDFKNNLQNGSNTPNDQSLFRATAIESGPISSHVTQEQTNGETTENMAIDDIEIVFESAPQKVKDEVTTSKDISLGLKNALRRTYDILCDETSVDTSAEEVECFSSEMSQELSNNESTGNITADKNDDSNRKTIEKMTVQRESNVKLLENSSYLSTVLSDREIFSVTDL</sequence>
<dbReference type="InterPro" id="IPR036236">
    <property type="entry name" value="Znf_C2H2_sf"/>
</dbReference>
<reference evidence="4" key="1">
    <citation type="submission" date="2022-01" db="EMBL/GenBank/DDBJ databases">
        <title>Genome Sequence Resource for Two Populations of Ditylenchus destructor, the Migratory Endoparasitic Phytonematode.</title>
        <authorList>
            <person name="Zhang H."/>
            <person name="Lin R."/>
            <person name="Xie B."/>
        </authorList>
    </citation>
    <scope>NUCLEOTIDE SEQUENCE</scope>
    <source>
        <strain evidence="4">BazhouSP</strain>
    </source>
</reference>
<keyword evidence="5" id="KW-1185">Reference proteome</keyword>
<evidence type="ECO:0000256" key="2">
    <source>
        <dbReference type="SAM" id="MobiDB-lite"/>
    </source>
</evidence>
<comment type="caution">
    <text evidence="4">The sequence shown here is derived from an EMBL/GenBank/DDBJ whole genome shotgun (WGS) entry which is preliminary data.</text>
</comment>
<evidence type="ECO:0000259" key="3">
    <source>
        <dbReference type="PROSITE" id="PS50157"/>
    </source>
</evidence>
<gene>
    <name evidence="4" type="ORF">DdX_14026</name>
</gene>
<dbReference type="SUPFAM" id="SSF57667">
    <property type="entry name" value="beta-beta-alpha zinc fingers"/>
    <property type="match status" value="1"/>
</dbReference>
<dbReference type="GO" id="GO:0008270">
    <property type="term" value="F:zinc ion binding"/>
    <property type="evidence" value="ECO:0007669"/>
    <property type="project" value="UniProtKB-KW"/>
</dbReference>
<evidence type="ECO:0000313" key="4">
    <source>
        <dbReference type="EMBL" id="KAI1704806.1"/>
    </source>
</evidence>
<keyword evidence="1" id="KW-0862">Zinc</keyword>
<dbReference type="Proteomes" id="UP001201812">
    <property type="component" value="Unassembled WGS sequence"/>
</dbReference>
<dbReference type="EMBL" id="JAKKPZ010000063">
    <property type="protein sequence ID" value="KAI1704806.1"/>
    <property type="molecule type" value="Genomic_DNA"/>
</dbReference>
<feature type="domain" description="C2H2-type" evidence="3">
    <location>
        <begin position="2"/>
        <end position="30"/>
    </location>
</feature>
<dbReference type="InterPro" id="IPR013087">
    <property type="entry name" value="Znf_C2H2_type"/>
</dbReference>
<dbReference type="PROSITE" id="PS50157">
    <property type="entry name" value="ZINC_FINGER_C2H2_2"/>
    <property type="match status" value="1"/>
</dbReference>
<dbReference type="AlphaFoldDB" id="A0AAD4R294"/>
<evidence type="ECO:0000256" key="1">
    <source>
        <dbReference type="PROSITE-ProRule" id="PRU00042"/>
    </source>
</evidence>
<dbReference type="SMART" id="SM00355">
    <property type="entry name" value="ZnF_C2H2"/>
    <property type="match status" value="2"/>
</dbReference>
<name>A0AAD4R294_9BILA</name>